<dbReference type="OrthoDB" id="5544050at2759"/>
<comment type="caution">
    <text evidence="3">The sequence shown here is derived from an EMBL/GenBank/DDBJ whole genome shotgun (WGS) entry which is preliminary data.</text>
</comment>
<accession>A0A0L6UT75</accession>
<evidence type="ECO:0000313" key="3">
    <source>
        <dbReference type="EMBL" id="KNZ51065.1"/>
    </source>
</evidence>
<gene>
    <name evidence="3" type="ORF">VP01_4108g1</name>
</gene>
<feature type="region of interest" description="Disordered" evidence="1">
    <location>
        <begin position="1"/>
        <end position="33"/>
    </location>
</feature>
<feature type="compositionally biased region" description="Basic and acidic residues" evidence="1">
    <location>
        <begin position="63"/>
        <end position="82"/>
    </location>
</feature>
<name>A0A0L6UT75_9BASI</name>
<dbReference type="AlphaFoldDB" id="A0A0L6UT75"/>
<evidence type="ECO:0000256" key="2">
    <source>
        <dbReference type="SAM" id="Phobius"/>
    </source>
</evidence>
<dbReference type="EMBL" id="LAVV01009178">
    <property type="protein sequence ID" value="KNZ51065.1"/>
    <property type="molecule type" value="Genomic_DNA"/>
</dbReference>
<keyword evidence="2" id="KW-0812">Transmembrane</keyword>
<feature type="compositionally biased region" description="Low complexity" evidence="1">
    <location>
        <begin position="14"/>
        <end position="27"/>
    </location>
</feature>
<feature type="transmembrane region" description="Helical" evidence="2">
    <location>
        <begin position="162"/>
        <end position="184"/>
    </location>
</feature>
<evidence type="ECO:0000313" key="4">
    <source>
        <dbReference type="Proteomes" id="UP000037035"/>
    </source>
</evidence>
<dbReference type="Proteomes" id="UP000037035">
    <property type="component" value="Unassembled WGS sequence"/>
</dbReference>
<feature type="region of interest" description="Disordered" evidence="1">
    <location>
        <begin position="63"/>
        <end position="94"/>
    </location>
</feature>
<evidence type="ECO:0000256" key="1">
    <source>
        <dbReference type="SAM" id="MobiDB-lite"/>
    </source>
</evidence>
<protein>
    <submittedName>
        <fullName evidence="3">Uncharacterized protein</fullName>
    </submittedName>
</protein>
<dbReference type="VEuPathDB" id="FungiDB:VP01_4108g1"/>
<keyword evidence="2" id="KW-1133">Transmembrane helix</keyword>
<sequence length="224" mass="24243">MASPASRPSPAPSTPASQAPTSSSAAAINPATKKKEITAVQAAKAKAMNTSDGSFLERFKKMKEEEVEKKKQEDALARKQAFEQRITSKKGKTEEEDNAYLREVRKLQGHSLRDEGAGVRALVKYEASKENQGWDSPISLLTHLAHCQFNSLGFLGGTIHCIYIHVWLLGTAIFFAVTVLHSVVTTADTMAEESNLTLHSKVMEHHHLVTGGGCGSLNDGEADA</sequence>
<proteinExistence type="predicted"/>
<keyword evidence="2" id="KW-0472">Membrane</keyword>
<keyword evidence="4" id="KW-1185">Reference proteome</keyword>
<organism evidence="3 4">
    <name type="scientific">Puccinia sorghi</name>
    <dbReference type="NCBI Taxonomy" id="27349"/>
    <lineage>
        <taxon>Eukaryota</taxon>
        <taxon>Fungi</taxon>
        <taxon>Dikarya</taxon>
        <taxon>Basidiomycota</taxon>
        <taxon>Pucciniomycotina</taxon>
        <taxon>Pucciniomycetes</taxon>
        <taxon>Pucciniales</taxon>
        <taxon>Pucciniaceae</taxon>
        <taxon>Puccinia</taxon>
    </lineage>
</organism>
<reference evidence="3 4" key="1">
    <citation type="submission" date="2015-08" db="EMBL/GenBank/DDBJ databases">
        <title>Next Generation Sequencing and Analysis of the Genome of Puccinia sorghi L Schw, the Causal Agent of Maize Common Rust.</title>
        <authorList>
            <person name="Rochi L."/>
            <person name="Burguener G."/>
            <person name="Darino M."/>
            <person name="Turjanski A."/>
            <person name="Kreff E."/>
            <person name="Dieguez M.J."/>
            <person name="Sacco F."/>
        </authorList>
    </citation>
    <scope>NUCLEOTIDE SEQUENCE [LARGE SCALE GENOMIC DNA]</scope>
    <source>
        <strain evidence="3 4">RO10H11247</strain>
    </source>
</reference>